<dbReference type="OrthoDB" id="299757at2157"/>
<dbReference type="EMBL" id="OBEJ01000001">
    <property type="protein sequence ID" value="SNZ03932.1"/>
    <property type="molecule type" value="Genomic_DNA"/>
</dbReference>
<dbReference type="GO" id="GO:0016787">
    <property type="term" value="F:hydrolase activity"/>
    <property type="evidence" value="ECO:0007669"/>
    <property type="project" value="UniProtKB-KW"/>
</dbReference>
<dbReference type="SUPFAM" id="SSF53474">
    <property type="entry name" value="alpha/beta-Hydrolases"/>
    <property type="match status" value="1"/>
</dbReference>
<keyword evidence="1" id="KW-0378">Hydrolase</keyword>
<gene>
    <name evidence="3" type="ORF">SAMN06269185_0406</name>
</gene>
<dbReference type="Pfam" id="PF00561">
    <property type="entry name" value="Abhydrolase_1"/>
    <property type="match status" value="1"/>
</dbReference>
<dbReference type="PRINTS" id="PR00412">
    <property type="entry name" value="EPOXHYDRLASE"/>
</dbReference>
<dbReference type="InterPro" id="IPR000639">
    <property type="entry name" value="Epox_hydrolase-like"/>
</dbReference>
<protein>
    <submittedName>
        <fullName evidence="3">Pimeloyl-ACP methyl ester carboxylesterase</fullName>
    </submittedName>
</protein>
<dbReference type="PANTHER" id="PTHR43329">
    <property type="entry name" value="EPOXIDE HYDROLASE"/>
    <property type="match status" value="1"/>
</dbReference>
<evidence type="ECO:0000259" key="2">
    <source>
        <dbReference type="Pfam" id="PF00561"/>
    </source>
</evidence>
<dbReference type="AlphaFoldDB" id="A0A285N3A8"/>
<accession>A0A285N3A8</accession>
<dbReference type="InterPro" id="IPR000073">
    <property type="entry name" value="AB_hydrolase_1"/>
</dbReference>
<keyword evidence="4" id="KW-1185">Reference proteome</keyword>
<proteinExistence type="predicted"/>
<dbReference type="Proteomes" id="UP000219453">
    <property type="component" value="Unassembled WGS sequence"/>
</dbReference>
<dbReference type="PRINTS" id="PR00111">
    <property type="entry name" value="ABHYDROLASE"/>
</dbReference>
<evidence type="ECO:0000256" key="1">
    <source>
        <dbReference type="ARBA" id="ARBA00022801"/>
    </source>
</evidence>
<feature type="domain" description="AB hydrolase-1" evidence="2">
    <location>
        <begin position="36"/>
        <end position="281"/>
    </location>
</feature>
<evidence type="ECO:0000313" key="3">
    <source>
        <dbReference type="EMBL" id="SNZ03932.1"/>
    </source>
</evidence>
<dbReference type="Gene3D" id="3.40.50.1820">
    <property type="entry name" value="alpha/beta hydrolase"/>
    <property type="match status" value="1"/>
</dbReference>
<name>A0A285N3A8_NATPI</name>
<organism evidence="3 4">
    <name type="scientific">Natronoarchaeum philippinense</name>
    <dbReference type="NCBI Taxonomy" id="558529"/>
    <lineage>
        <taxon>Archaea</taxon>
        <taxon>Methanobacteriati</taxon>
        <taxon>Methanobacteriota</taxon>
        <taxon>Stenosarchaea group</taxon>
        <taxon>Halobacteria</taxon>
        <taxon>Halobacteriales</taxon>
        <taxon>Natronoarchaeaceae</taxon>
    </lineage>
</organism>
<sequence>MGLEADVLPVESPTSTIRAVDGIDLHVVAAGREDDPVVVLLHGFPDCFYGWRHQIQPLVDAGYRVLVPDQRGYNLSDKPSGLGAYRLGRLSADIAALIESEGEDSAHVVGHDWGAMVAWDLALRRPEYLDRLGILNVPHPAAFRSTLRSSPRQLLRSWYVFAFQLPRVPEWALSRSEFAGMTEALEETANPATFDSRDFERYRKIWAEPGALTGMLNWYRAIARRPDIPARERVDAPTLIGWGEQDTALVPELAEKSARYCEDVRVERFPERSHWVHVEAPEAVNDLLIGHLDK</sequence>
<evidence type="ECO:0000313" key="4">
    <source>
        <dbReference type="Proteomes" id="UP000219453"/>
    </source>
</evidence>
<dbReference type="RefSeq" id="WP_097007433.1">
    <property type="nucleotide sequence ID" value="NZ_OBEJ01000001.1"/>
</dbReference>
<reference evidence="3 4" key="1">
    <citation type="submission" date="2017-09" db="EMBL/GenBank/DDBJ databases">
        <authorList>
            <person name="Ehlers B."/>
            <person name="Leendertz F.H."/>
        </authorList>
    </citation>
    <scope>NUCLEOTIDE SEQUENCE [LARGE SCALE GENOMIC DNA]</scope>
    <source>
        <strain evidence="3 4">DSM 27208</strain>
    </source>
</reference>
<dbReference type="InterPro" id="IPR029058">
    <property type="entry name" value="AB_hydrolase_fold"/>
</dbReference>